<gene>
    <name evidence="2" type="ORF">S06H3_43724</name>
</gene>
<protein>
    <submittedName>
        <fullName evidence="2">Uncharacterized protein</fullName>
    </submittedName>
</protein>
<reference evidence="2" key="1">
    <citation type="journal article" date="2014" name="Front. Microbiol.">
        <title>High frequency of phylogenetically diverse reductive dehalogenase-homologous genes in deep subseafloor sedimentary metagenomes.</title>
        <authorList>
            <person name="Kawai M."/>
            <person name="Futagami T."/>
            <person name="Toyoda A."/>
            <person name="Takaki Y."/>
            <person name="Nishi S."/>
            <person name="Hori S."/>
            <person name="Arai W."/>
            <person name="Tsubouchi T."/>
            <person name="Morono Y."/>
            <person name="Uchiyama I."/>
            <person name="Ito T."/>
            <person name="Fujiyama A."/>
            <person name="Inagaki F."/>
            <person name="Takami H."/>
        </authorList>
    </citation>
    <scope>NUCLEOTIDE SEQUENCE</scope>
    <source>
        <strain evidence="2">Expedition CK06-06</strain>
    </source>
</reference>
<evidence type="ECO:0000256" key="1">
    <source>
        <dbReference type="SAM" id="Coils"/>
    </source>
</evidence>
<feature type="non-terminal residue" evidence="2">
    <location>
        <position position="1"/>
    </location>
</feature>
<comment type="caution">
    <text evidence="2">The sequence shown here is derived from an EMBL/GenBank/DDBJ whole genome shotgun (WGS) entry which is preliminary data.</text>
</comment>
<keyword evidence="1" id="KW-0175">Coiled coil</keyword>
<organism evidence="2">
    <name type="scientific">marine sediment metagenome</name>
    <dbReference type="NCBI Taxonomy" id="412755"/>
    <lineage>
        <taxon>unclassified sequences</taxon>
        <taxon>metagenomes</taxon>
        <taxon>ecological metagenomes</taxon>
    </lineage>
</organism>
<feature type="non-terminal residue" evidence="2">
    <location>
        <position position="261"/>
    </location>
</feature>
<dbReference type="AlphaFoldDB" id="X1MS33"/>
<proteinExistence type="predicted"/>
<feature type="coiled-coil region" evidence="1">
    <location>
        <begin position="197"/>
        <end position="229"/>
    </location>
</feature>
<dbReference type="EMBL" id="BARV01027137">
    <property type="protein sequence ID" value="GAI34113.1"/>
    <property type="molecule type" value="Genomic_DNA"/>
</dbReference>
<accession>X1MS33</accession>
<evidence type="ECO:0000313" key="2">
    <source>
        <dbReference type="EMBL" id="GAI34113.1"/>
    </source>
</evidence>
<sequence>QSLKSKIASRLYEILGVKFFGLRNKREKFICYRYSKLCQLLPATPHEYISLAKQQLDPGNNELRDTGFISKFDWSENGNKDWLIYYWPGERAKEEIKRAKIKSINNRVEGYLSGPKEKVKNFSEEQIDLVNKLLKLNVSKVTAENLIKSNEQELIEKWIEAINYSNADDKAAYLVKAIRENWQFPEEYLKGKREEQQKEEEEKIEYIKIKIQEEENKKRQEEIKKIEQIYNSLEPLHQEEIRIETENRLPDFWKEKLNKAR</sequence>
<name>X1MS33_9ZZZZ</name>